<dbReference type="InterPro" id="IPR036812">
    <property type="entry name" value="NAD(P)_OxRdtase_dom_sf"/>
</dbReference>
<evidence type="ECO:0000256" key="1">
    <source>
        <dbReference type="ARBA" id="ARBA00023002"/>
    </source>
</evidence>
<keyword evidence="4" id="KW-1185">Reference proteome</keyword>
<keyword evidence="1" id="KW-0560">Oxidoreductase</keyword>
<dbReference type="SUPFAM" id="SSF51430">
    <property type="entry name" value="NAD(P)-linked oxidoreductase"/>
    <property type="match status" value="1"/>
</dbReference>
<accession>A0A7W7WVF2</accession>
<proteinExistence type="predicted"/>
<dbReference type="PANTHER" id="PTHR43364">
    <property type="entry name" value="NADH-SPECIFIC METHYLGLYOXAL REDUCTASE-RELATED"/>
    <property type="match status" value="1"/>
</dbReference>
<gene>
    <name evidence="3" type="ORF">F4559_002614</name>
</gene>
<dbReference type="GO" id="GO:0016491">
    <property type="term" value="F:oxidoreductase activity"/>
    <property type="evidence" value="ECO:0007669"/>
    <property type="project" value="UniProtKB-KW"/>
</dbReference>
<dbReference type="Gene3D" id="3.20.20.100">
    <property type="entry name" value="NADP-dependent oxidoreductase domain"/>
    <property type="match status" value="1"/>
</dbReference>
<protein>
    <submittedName>
        <fullName evidence="3">Aryl-alcohol dehydrogenase-like predicted oxidoreductase</fullName>
    </submittedName>
</protein>
<name>A0A7W7WVF2_9PSEU</name>
<dbReference type="Pfam" id="PF00248">
    <property type="entry name" value="Aldo_ket_red"/>
    <property type="match status" value="1"/>
</dbReference>
<evidence type="ECO:0000313" key="3">
    <source>
        <dbReference type="EMBL" id="MBB4965255.1"/>
    </source>
</evidence>
<dbReference type="Proteomes" id="UP000542674">
    <property type="component" value="Unassembled WGS sequence"/>
</dbReference>
<evidence type="ECO:0000259" key="2">
    <source>
        <dbReference type="Pfam" id="PF00248"/>
    </source>
</evidence>
<comment type="caution">
    <text evidence="3">The sequence shown here is derived from an EMBL/GenBank/DDBJ whole genome shotgun (WGS) entry which is preliminary data.</text>
</comment>
<dbReference type="RefSeq" id="WP_184668699.1">
    <property type="nucleotide sequence ID" value="NZ_BAABAI010000013.1"/>
</dbReference>
<feature type="domain" description="NADP-dependent oxidoreductase" evidence="2">
    <location>
        <begin position="18"/>
        <end position="295"/>
    </location>
</feature>
<dbReference type="PANTHER" id="PTHR43364:SF4">
    <property type="entry name" value="NAD(P)-LINKED OXIDOREDUCTASE SUPERFAMILY PROTEIN"/>
    <property type="match status" value="1"/>
</dbReference>
<dbReference type="AlphaFoldDB" id="A0A7W7WVF2"/>
<sequence length="322" mass="34777">MTIPKRRIGRDGPEVGVLALGSWHIYDRMPFHEAVEMVGRAVEAGVDLFDVGYYGGFSLDGKPVPESYTDVLFGRIVQAAGIARENYKISAKLWINYFPEQNMGDQLDRLLFRVGTDYADYAVLGDLFGTEPDMKLLTKQLGDLVAQGKLGAWGVNNWSVDHIRAAHAAAAEQGVPGPSMAQLKYSVVRRSIPDGAPFRSLVEELGVTIQASDVLEGGILAGNFKPERMIGRDPGGIREQIADAGRGLAAIAAEFDATPAQAGIAFCLANPTVSTVLVGCSRLTQLEQNLKAVELAETRGLELRKAVDGLWLDRDVVDPTGH</sequence>
<evidence type="ECO:0000313" key="4">
    <source>
        <dbReference type="Proteomes" id="UP000542674"/>
    </source>
</evidence>
<dbReference type="InterPro" id="IPR050523">
    <property type="entry name" value="AKR_Detox_Biosynth"/>
</dbReference>
<dbReference type="EMBL" id="JACHJS010000001">
    <property type="protein sequence ID" value="MBB4965255.1"/>
    <property type="molecule type" value="Genomic_DNA"/>
</dbReference>
<dbReference type="GO" id="GO:0005829">
    <property type="term" value="C:cytosol"/>
    <property type="evidence" value="ECO:0007669"/>
    <property type="project" value="TreeGrafter"/>
</dbReference>
<organism evidence="3 4">
    <name type="scientific">Saccharothrix violaceirubra</name>
    <dbReference type="NCBI Taxonomy" id="413306"/>
    <lineage>
        <taxon>Bacteria</taxon>
        <taxon>Bacillati</taxon>
        <taxon>Actinomycetota</taxon>
        <taxon>Actinomycetes</taxon>
        <taxon>Pseudonocardiales</taxon>
        <taxon>Pseudonocardiaceae</taxon>
        <taxon>Saccharothrix</taxon>
    </lineage>
</organism>
<reference evidence="3 4" key="1">
    <citation type="submission" date="2020-08" db="EMBL/GenBank/DDBJ databases">
        <title>Sequencing the genomes of 1000 actinobacteria strains.</title>
        <authorList>
            <person name="Klenk H.-P."/>
        </authorList>
    </citation>
    <scope>NUCLEOTIDE SEQUENCE [LARGE SCALE GENOMIC DNA]</scope>
    <source>
        <strain evidence="3 4">DSM 45084</strain>
    </source>
</reference>
<dbReference type="InterPro" id="IPR023210">
    <property type="entry name" value="NADP_OxRdtase_dom"/>
</dbReference>